<evidence type="ECO:0000313" key="1">
    <source>
        <dbReference type="EMBL" id="OBB28666.1"/>
    </source>
</evidence>
<gene>
    <name evidence="1" type="ORF">A5792_22370</name>
</gene>
<dbReference type="OrthoDB" id="4761308at2"/>
<dbReference type="InterPro" id="IPR024520">
    <property type="entry name" value="DUF3558"/>
</dbReference>
<dbReference type="Proteomes" id="UP000093902">
    <property type="component" value="Unassembled WGS sequence"/>
</dbReference>
<evidence type="ECO:0000313" key="2">
    <source>
        <dbReference type="Proteomes" id="UP000093902"/>
    </source>
</evidence>
<dbReference type="AlphaFoldDB" id="A0A1A0R2M7"/>
<dbReference type="RefSeq" id="WP_064932896.1">
    <property type="nucleotide sequence ID" value="NZ_LZSO01000028.1"/>
</dbReference>
<proteinExistence type="predicted"/>
<evidence type="ECO:0008006" key="3">
    <source>
        <dbReference type="Google" id="ProtNLM"/>
    </source>
</evidence>
<sequence length="192" mass="20213">MRRCVVHAAAVAVTAVVTVAGCSHTIDGAARRASADTADPDRSFGYVDDRCGLLVDSTVQEILAADNVVRPYSGAVCQYVLSRKTGGTPNAGSPAMLDVIFSWFENGSLDRERAVARSRDAQITDTVVERHQAFLARRDVTGAACSATASAGSGVISWWVQFRRTPGAGPAAKGDPCQDAKKLLSATLQSEL</sequence>
<protein>
    <recommendedName>
        <fullName evidence="3">DUF3558 domain-containing protein</fullName>
    </recommendedName>
</protein>
<dbReference type="PROSITE" id="PS51257">
    <property type="entry name" value="PROKAR_LIPOPROTEIN"/>
    <property type="match status" value="1"/>
</dbReference>
<comment type="caution">
    <text evidence="1">The sequence shown here is derived from an EMBL/GenBank/DDBJ whole genome shotgun (WGS) entry which is preliminary data.</text>
</comment>
<dbReference type="STRING" id="43304.GCA_001403655_00484"/>
<accession>A0A1A0R2M7</accession>
<name>A0A1A0R2M7_MYCPR</name>
<reference evidence="2" key="1">
    <citation type="submission" date="2016-06" db="EMBL/GenBank/DDBJ databases">
        <authorList>
            <person name="Sutton G."/>
            <person name="Brinkac L."/>
            <person name="Sanka R."/>
            <person name="Adams M."/>
            <person name="Lau E."/>
            <person name="Mehaffy C."/>
            <person name="Tameris M."/>
            <person name="Hatherill M."/>
            <person name="Hanekom W."/>
            <person name="Mahomed H."/>
            <person name="Mcshane H."/>
        </authorList>
    </citation>
    <scope>NUCLEOTIDE SEQUENCE [LARGE SCALE GENOMIC DNA]</scope>
    <source>
        <strain evidence="2">852002-51209_SCH5440388</strain>
    </source>
</reference>
<dbReference type="Pfam" id="PF12079">
    <property type="entry name" value="DUF3558"/>
    <property type="match status" value="1"/>
</dbReference>
<dbReference type="EMBL" id="LZSO01000028">
    <property type="protein sequence ID" value="OBB28666.1"/>
    <property type="molecule type" value="Genomic_DNA"/>
</dbReference>
<organism evidence="1 2">
    <name type="scientific">Mycolicibacterium peregrinum</name>
    <name type="common">Mycobacterium peregrinum</name>
    <dbReference type="NCBI Taxonomy" id="43304"/>
    <lineage>
        <taxon>Bacteria</taxon>
        <taxon>Bacillati</taxon>
        <taxon>Actinomycetota</taxon>
        <taxon>Actinomycetes</taxon>
        <taxon>Mycobacteriales</taxon>
        <taxon>Mycobacteriaceae</taxon>
        <taxon>Mycolicibacterium</taxon>
    </lineage>
</organism>